<sequence length="522" mass="59786">MGPKPRLDPYMKLLSRFYEPIILLRTLGKTRGEHTSSPWDETPEQVNRRRLLRNLSYLCDYEKGGDTTASIGIEENDERFVFWIASNTARSGARILQFLKPALAKLHCIIVLEEELRTYLEKDFIHTCIRFAERRVKKEIRLLSTAIARCKRYRNSENPEADSKLLAWLGQFSIKRGILDVCSLAYDQRKAPEMRWLEGEIQPYGGEAHTNERVLAFEQVHHLLGRLAHHVRAPIEAIKDSSSLPRLFDVYDVRLIRPVDSNPRPQADSLTNLPSILKRMLPANDPKLKEYEEGIRSLDQKFHITERIHRQYEDKNFQPQIHAEIQVLEHFHNNNINFVDDDRYIGCSKPACYCCHLYFQHHQARPVVPESHQNIYPNWGVPALPSGAEDPGYKEQRNLMNKMLQTIKQDALSQIRRKAGPLRWHADSRTGITMSSMESPLDIGHPRKHSPERELVTLDAESALSGGISRIELQSDALEAPSTSSLEDDTDSIESANSDREFHNETMSGFDSDSDSSGGCAL</sequence>
<gene>
    <name evidence="1" type="ORF">F4820DRAFT_414704</name>
</gene>
<dbReference type="EMBL" id="MU393450">
    <property type="protein sequence ID" value="KAI4867207.1"/>
    <property type="molecule type" value="Genomic_DNA"/>
</dbReference>
<comment type="caution">
    <text evidence="1">The sequence shown here is derived from an EMBL/GenBank/DDBJ whole genome shotgun (WGS) entry which is preliminary data.</text>
</comment>
<protein>
    <submittedName>
        <fullName evidence="1">Uncharacterized protein</fullName>
    </submittedName>
</protein>
<evidence type="ECO:0000313" key="2">
    <source>
        <dbReference type="Proteomes" id="UP001497700"/>
    </source>
</evidence>
<keyword evidence="2" id="KW-1185">Reference proteome</keyword>
<name>A0ACB9Z6V8_9PEZI</name>
<dbReference type="Proteomes" id="UP001497700">
    <property type="component" value="Unassembled WGS sequence"/>
</dbReference>
<proteinExistence type="predicted"/>
<reference evidence="1 2" key="1">
    <citation type="journal article" date="2022" name="New Phytol.">
        <title>Ecological generalism drives hyperdiversity of secondary metabolite gene clusters in xylarialean endophytes.</title>
        <authorList>
            <person name="Franco M.E.E."/>
            <person name="Wisecaver J.H."/>
            <person name="Arnold A.E."/>
            <person name="Ju Y.M."/>
            <person name="Slot J.C."/>
            <person name="Ahrendt S."/>
            <person name="Moore L.P."/>
            <person name="Eastman K.E."/>
            <person name="Scott K."/>
            <person name="Konkel Z."/>
            <person name="Mondo S.J."/>
            <person name="Kuo A."/>
            <person name="Hayes R.D."/>
            <person name="Haridas S."/>
            <person name="Andreopoulos B."/>
            <person name="Riley R."/>
            <person name="LaButti K."/>
            <person name="Pangilinan J."/>
            <person name="Lipzen A."/>
            <person name="Amirebrahimi M."/>
            <person name="Yan J."/>
            <person name="Adam C."/>
            <person name="Keymanesh K."/>
            <person name="Ng V."/>
            <person name="Louie K."/>
            <person name="Northen T."/>
            <person name="Drula E."/>
            <person name="Henrissat B."/>
            <person name="Hsieh H.M."/>
            <person name="Youens-Clark K."/>
            <person name="Lutzoni F."/>
            <person name="Miadlikowska J."/>
            <person name="Eastwood D.C."/>
            <person name="Hamelin R.C."/>
            <person name="Grigoriev I.V."/>
            <person name="U'Ren J.M."/>
        </authorList>
    </citation>
    <scope>NUCLEOTIDE SEQUENCE [LARGE SCALE GENOMIC DNA]</scope>
    <source>
        <strain evidence="1 2">CBS 119005</strain>
    </source>
</reference>
<organism evidence="1 2">
    <name type="scientific">Hypoxylon rubiginosum</name>
    <dbReference type="NCBI Taxonomy" id="110542"/>
    <lineage>
        <taxon>Eukaryota</taxon>
        <taxon>Fungi</taxon>
        <taxon>Dikarya</taxon>
        <taxon>Ascomycota</taxon>
        <taxon>Pezizomycotina</taxon>
        <taxon>Sordariomycetes</taxon>
        <taxon>Xylariomycetidae</taxon>
        <taxon>Xylariales</taxon>
        <taxon>Hypoxylaceae</taxon>
        <taxon>Hypoxylon</taxon>
    </lineage>
</organism>
<evidence type="ECO:0000313" key="1">
    <source>
        <dbReference type="EMBL" id="KAI4867207.1"/>
    </source>
</evidence>
<accession>A0ACB9Z6V8</accession>